<evidence type="ECO:0000313" key="3">
    <source>
        <dbReference type="Proteomes" id="UP000654075"/>
    </source>
</evidence>
<proteinExistence type="predicted"/>
<dbReference type="Proteomes" id="UP000654075">
    <property type="component" value="Unassembled WGS sequence"/>
</dbReference>
<name>A0A813H2M0_POLGL</name>
<sequence>MAGALAEEEEEILDWDSGLSRCLGKLEENLIRWHSEERTKLKERQAACRQTQEDVAAVEAALRGASEESSSGQPWQEQLGDLLRVAIQQRDELGQICELLRSHTQTHLASQAGGAELLQQFPEAEGQAFDLSGDELQKLLCGVLELADSQPANGVEPEDAEAAAEEEAEEEEQEEEEEDGRDDAPEDGGEKKKGRRRRTARGEAPPGRGTKRKTARNEEKEKEKEKSNTKEHGGEKERGRPTRRRRTGREKTKERPPASEAYSDDDYSSYSPPPERPRRRRGEGRREGGNGGNGARGAGRR</sequence>
<evidence type="ECO:0000313" key="2">
    <source>
        <dbReference type="EMBL" id="CAE8631944.1"/>
    </source>
</evidence>
<keyword evidence="3" id="KW-1185">Reference proteome</keyword>
<feature type="region of interest" description="Disordered" evidence="1">
    <location>
        <begin position="148"/>
        <end position="301"/>
    </location>
</feature>
<evidence type="ECO:0000256" key="1">
    <source>
        <dbReference type="SAM" id="MobiDB-lite"/>
    </source>
</evidence>
<dbReference type="OMA" id="WHSEERT"/>
<dbReference type="AlphaFoldDB" id="A0A813H2M0"/>
<accession>A0A813H2M0</accession>
<protein>
    <submittedName>
        <fullName evidence="2">Uncharacterized protein</fullName>
    </submittedName>
</protein>
<gene>
    <name evidence="2" type="ORF">PGLA1383_LOCUS47944</name>
</gene>
<dbReference type="EMBL" id="CAJNNV010030255">
    <property type="protein sequence ID" value="CAE8631944.1"/>
    <property type="molecule type" value="Genomic_DNA"/>
</dbReference>
<reference evidence="2" key="1">
    <citation type="submission" date="2021-02" db="EMBL/GenBank/DDBJ databases">
        <authorList>
            <person name="Dougan E. K."/>
            <person name="Rhodes N."/>
            <person name="Thang M."/>
            <person name="Chan C."/>
        </authorList>
    </citation>
    <scope>NUCLEOTIDE SEQUENCE</scope>
</reference>
<organism evidence="2 3">
    <name type="scientific">Polarella glacialis</name>
    <name type="common">Dinoflagellate</name>
    <dbReference type="NCBI Taxonomy" id="89957"/>
    <lineage>
        <taxon>Eukaryota</taxon>
        <taxon>Sar</taxon>
        <taxon>Alveolata</taxon>
        <taxon>Dinophyceae</taxon>
        <taxon>Suessiales</taxon>
        <taxon>Suessiaceae</taxon>
        <taxon>Polarella</taxon>
    </lineage>
</organism>
<comment type="caution">
    <text evidence="2">The sequence shown here is derived from an EMBL/GenBank/DDBJ whole genome shotgun (WGS) entry which is preliminary data.</text>
</comment>
<feature type="compositionally biased region" description="Acidic residues" evidence="1">
    <location>
        <begin position="156"/>
        <end position="187"/>
    </location>
</feature>
<feature type="compositionally biased region" description="Basic and acidic residues" evidence="1">
    <location>
        <begin position="215"/>
        <end position="240"/>
    </location>
</feature>
<feature type="compositionally biased region" description="Gly residues" evidence="1">
    <location>
        <begin position="289"/>
        <end position="301"/>
    </location>
</feature>
<feature type="non-terminal residue" evidence="2">
    <location>
        <position position="301"/>
    </location>
</feature>